<comment type="caution">
    <text evidence="2">The sequence shown here is derived from an EMBL/GenBank/DDBJ whole genome shotgun (WGS) entry which is preliminary data.</text>
</comment>
<evidence type="ECO:0000313" key="2">
    <source>
        <dbReference type="EMBL" id="MCW3483801.1"/>
    </source>
</evidence>
<protein>
    <submittedName>
        <fullName evidence="2">Uncharacterized protein</fullName>
    </submittedName>
</protein>
<name>A0ABT3IIQ0_9BACT</name>
<evidence type="ECO:0000313" key="3">
    <source>
        <dbReference type="Proteomes" id="UP001207742"/>
    </source>
</evidence>
<proteinExistence type="predicted"/>
<organism evidence="2 3">
    <name type="scientific">Chitinophaga nivalis</name>
    <dbReference type="NCBI Taxonomy" id="2991709"/>
    <lineage>
        <taxon>Bacteria</taxon>
        <taxon>Pseudomonadati</taxon>
        <taxon>Bacteroidota</taxon>
        <taxon>Chitinophagia</taxon>
        <taxon>Chitinophagales</taxon>
        <taxon>Chitinophagaceae</taxon>
        <taxon>Chitinophaga</taxon>
    </lineage>
</organism>
<evidence type="ECO:0000256" key="1">
    <source>
        <dbReference type="SAM" id="Coils"/>
    </source>
</evidence>
<reference evidence="2 3" key="1">
    <citation type="submission" date="2022-10" db="EMBL/GenBank/DDBJ databases">
        <title>Chitinophaga nivalis PC15 sp. nov., isolated from Pyeongchang county, South Korea.</title>
        <authorList>
            <person name="Trinh H.N."/>
        </authorList>
    </citation>
    <scope>NUCLEOTIDE SEQUENCE [LARGE SCALE GENOMIC DNA]</scope>
    <source>
        <strain evidence="2 3">PC14</strain>
    </source>
</reference>
<dbReference type="Proteomes" id="UP001207742">
    <property type="component" value="Unassembled WGS sequence"/>
</dbReference>
<keyword evidence="1" id="KW-0175">Coiled coil</keyword>
<accession>A0ABT3IIQ0</accession>
<dbReference type="EMBL" id="JAPDNS010000001">
    <property type="protein sequence ID" value="MCW3483801.1"/>
    <property type="molecule type" value="Genomic_DNA"/>
</dbReference>
<feature type="coiled-coil region" evidence="1">
    <location>
        <begin position="157"/>
        <end position="295"/>
    </location>
</feature>
<keyword evidence="3" id="KW-1185">Reference proteome</keyword>
<dbReference type="RefSeq" id="WP_264729320.1">
    <property type="nucleotide sequence ID" value="NZ_JAPDNR010000001.1"/>
</dbReference>
<sequence length="1022" mass="111735">MAVKPIIIPIEPDVSSIPSAIETISALGGVDEATAKKFIQSNKAFAEQQKVLSGSIPQIDKLIAAINGLTESIVGGALTQKITQLGTVTQKSADIASGSSTKINELTASLSSLKDNGDVSVIEDSLTEVADSISDVASSADVLHASFSDFSKDAQKVDFTKLSVEQLEKTLDELIKTEGLLKSAQKSTLNPELIKQYQEGLESVTRDINEVSQLLDNANANKFLPPVETVSKFSDKIKQLTNQLKNVSADSPEFDKLKKELDATKISAERLEKTAGSLRGQLRQYKETLSQLEDAGLESTEVFQNMAVAAGKLEDQIGDTQARIKALASDTFAFDAAIQGAQGIAAAFSVAEGATAILGAEDEDLQKAILGVNSAMAILTGLQEIENTLQQQTAIVTAVVLAQQKLAIVQTQLQSATESRNIIIRYAAIAAQKVLNAVMAANPATIVLIGIAALATGLLALTHSSDDAAEALEDLNKVLEFQNEIIKRNAESYQQSADLLSAQARQAGALESELSRIQQDARRRQAEDLAANITLNQLRFKNEKLTGDQIIAINKQIEEDTKRLNELNNQGKIAALQIQKQTQDESLKSATAFAEARIANAKKDSAAESSAMIEAIRAQQREQLSQESLTAGERQKIVAENEAKIRQINQESALRSHNDKIALAQSFAIVQRDLFKKLEAETSVILLEAERDRLGKSKEQQTLITAQANEAVRNLRLNLFKELETAEGLHDEVLISERRDSFEKQLKFEQDLFNEKSRLRNEGFEAEKQRLLDEKLLREELDRQRLQAAASIANSLVEFSKNRTDAEIADLDNQLKKGLISQEQYDLKVRALKRRQAQQDKQAAIFQATIAQSLAVLSVLKDQTIPFVAKPAFIALIIAQAVAQIAAIASRPLPAYAKGTKNAIGGNSIVAEEGPELIYQKGKWSYVDKPSIVNLARGSKVITAPETSKILSRYNIPMPYLEGQTNETINGHKIDYQKMGAIIGNEIGKLPLTYNFFDQNGFTSHQASILNRRDFIKHRYKS</sequence>
<gene>
    <name evidence="2" type="ORF">OL497_07855</name>
</gene>